<dbReference type="EMBL" id="BBMT01000003">
    <property type="protein sequence ID" value="GAL33589.1"/>
    <property type="molecule type" value="Genomic_DNA"/>
</dbReference>
<protein>
    <submittedName>
        <fullName evidence="8">Na(+) H(+) antiporter subunit E</fullName>
    </submittedName>
</protein>
<proteinExistence type="inferred from homology"/>
<keyword evidence="5 7" id="KW-1133">Transmembrane helix</keyword>
<keyword evidence="9" id="KW-1185">Reference proteome</keyword>
<comment type="subcellular location">
    <subcellularLocation>
        <location evidence="1">Cell membrane</location>
        <topology evidence="1">Multi-pass membrane protein</topology>
    </subcellularLocation>
</comment>
<evidence type="ECO:0000313" key="9">
    <source>
        <dbReference type="Proteomes" id="UP000029224"/>
    </source>
</evidence>
<evidence type="ECO:0000256" key="7">
    <source>
        <dbReference type="SAM" id="Phobius"/>
    </source>
</evidence>
<evidence type="ECO:0000313" key="8">
    <source>
        <dbReference type="EMBL" id="GAL33589.1"/>
    </source>
</evidence>
<dbReference type="InterPro" id="IPR002758">
    <property type="entry name" value="Cation_antiport_E"/>
</dbReference>
<organism evidence="8 9">
    <name type="scientific">Vibrio maritimus</name>
    <dbReference type="NCBI Taxonomy" id="990268"/>
    <lineage>
        <taxon>Bacteria</taxon>
        <taxon>Pseudomonadati</taxon>
        <taxon>Pseudomonadota</taxon>
        <taxon>Gammaproteobacteria</taxon>
        <taxon>Vibrionales</taxon>
        <taxon>Vibrionaceae</taxon>
        <taxon>Vibrio</taxon>
    </lineage>
</organism>
<evidence type="ECO:0000256" key="1">
    <source>
        <dbReference type="ARBA" id="ARBA00004651"/>
    </source>
</evidence>
<comment type="similarity">
    <text evidence="2">Belongs to the CPA3 antiporters (TC 2.A.63) subunit E family.</text>
</comment>
<dbReference type="PANTHER" id="PTHR34584">
    <property type="entry name" value="NA(+)/H(+) ANTIPORTER SUBUNIT E1"/>
    <property type="match status" value="1"/>
</dbReference>
<dbReference type="PANTHER" id="PTHR34584:SF1">
    <property type="entry name" value="NA(+)_H(+) ANTIPORTER SUBUNIT E1"/>
    <property type="match status" value="1"/>
</dbReference>
<evidence type="ECO:0000256" key="6">
    <source>
        <dbReference type="ARBA" id="ARBA00023136"/>
    </source>
</evidence>
<comment type="caution">
    <text evidence="8">The sequence shown here is derived from an EMBL/GenBank/DDBJ whole genome shotgun (WGS) entry which is preliminary data.</text>
</comment>
<dbReference type="GO" id="GO:0005886">
    <property type="term" value="C:plasma membrane"/>
    <property type="evidence" value="ECO:0007669"/>
    <property type="project" value="UniProtKB-SubCell"/>
</dbReference>
<evidence type="ECO:0000256" key="2">
    <source>
        <dbReference type="ARBA" id="ARBA00006228"/>
    </source>
</evidence>
<dbReference type="GO" id="GO:0008324">
    <property type="term" value="F:monoatomic cation transmembrane transporter activity"/>
    <property type="evidence" value="ECO:0007669"/>
    <property type="project" value="InterPro"/>
</dbReference>
<gene>
    <name evidence="8" type="ORF">JCM19240_2285</name>
</gene>
<sequence length="159" mass="17940">MMRYFLLNLFLALAWMLINGSYTGTSFVIGFVVGYFALRLSQPFGVKASYFRRFAASVALLAYFIYEMMISVVRVMWDVITPTHLSQPDIVYVPLDAKTDIEISLLANMVSLTPGSLCLDVTPDKKHLVVHAMFAPEHQDVIASIKQGMERRILEVTRG</sequence>
<dbReference type="AlphaFoldDB" id="A0A090T4B6"/>
<keyword evidence="4 7" id="KW-0812">Transmembrane</keyword>
<feature type="transmembrane region" description="Helical" evidence="7">
    <location>
        <begin position="54"/>
        <end position="77"/>
    </location>
</feature>
<keyword evidence="3" id="KW-1003">Cell membrane</keyword>
<dbReference type="Proteomes" id="UP000029224">
    <property type="component" value="Unassembled WGS sequence"/>
</dbReference>
<evidence type="ECO:0000256" key="4">
    <source>
        <dbReference type="ARBA" id="ARBA00022692"/>
    </source>
</evidence>
<dbReference type="Pfam" id="PF01899">
    <property type="entry name" value="MNHE"/>
    <property type="match status" value="1"/>
</dbReference>
<name>A0A090T4B6_9VIBR</name>
<evidence type="ECO:0000256" key="3">
    <source>
        <dbReference type="ARBA" id="ARBA00022475"/>
    </source>
</evidence>
<evidence type="ECO:0000256" key="5">
    <source>
        <dbReference type="ARBA" id="ARBA00022989"/>
    </source>
</evidence>
<keyword evidence="6 7" id="KW-0472">Membrane</keyword>
<dbReference type="PIRSF" id="PIRSF019239">
    <property type="entry name" value="MrpE"/>
    <property type="match status" value="1"/>
</dbReference>
<reference evidence="8 9" key="1">
    <citation type="submission" date="2014-09" db="EMBL/GenBank/DDBJ databases">
        <title>Vibrio maritimus JCM 19240. (C210) whole genome shotgun sequence.</title>
        <authorList>
            <person name="Sawabe T."/>
            <person name="Meirelles P."/>
            <person name="Nakanishi M."/>
            <person name="Sayaka M."/>
            <person name="Hattori M."/>
            <person name="Ohkuma M."/>
        </authorList>
    </citation>
    <scope>NUCLEOTIDE SEQUENCE [LARGE SCALE GENOMIC DNA]</scope>
    <source>
        <strain evidence="8 9">JCM 19240</strain>
    </source>
</reference>
<accession>A0A090T4B6</accession>
<reference evidence="8 9" key="2">
    <citation type="submission" date="2014-09" db="EMBL/GenBank/DDBJ databases">
        <authorList>
            <consortium name="NBRP consortium"/>
            <person name="Sawabe T."/>
            <person name="Meirelles P."/>
            <person name="Nakanishi M."/>
            <person name="Sayaka M."/>
            <person name="Hattori M."/>
            <person name="Ohkuma M."/>
        </authorList>
    </citation>
    <scope>NUCLEOTIDE SEQUENCE [LARGE SCALE GENOMIC DNA]</scope>
    <source>
        <strain evidence="8 9">JCM 19240</strain>
    </source>
</reference>